<protein>
    <submittedName>
        <fullName evidence="2">Uncharacterized protein</fullName>
    </submittedName>
</protein>
<evidence type="ECO:0000313" key="2">
    <source>
        <dbReference type="EMBL" id="RZU50636.1"/>
    </source>
</evidence>
<organism evidence="2 3">
    <name type="scientific">Krasilnikovia cinnamomea</name>
    <dbReference type="NCBI Taxonomy" id="349313"/>
    <lineage>
        <taxon>Bacteria</taxon>
        <taxon>Bacillati</taxon>
        <taxon>Actinomycetota</taxon>
        <taxon>Actinomycetes</taxon>
        <taxon>Micromonosporales</taxon>
        <taxon>Micromonosporaceae</taxon>
        <taxon>Krasilnikovia</taxon>
    </lineage>
</organism>
<evidence type="ECO:0000256" key="1">
    <source>
        <dbReference type="SAM" id="MobiDB-lite"/>
    </source>
</evidence>
<accession>A0A4V2G704</accession>
<dbReference type="AlphaFoldDB" id="A0A4V2G704"/>
<dbReference type="EMBL" id="SHKY01000001">
    <property type="protein sequence ID" value="RZU50636.1"/>
    <property type="molecule type" value="Genomic_DNA"/>
</dbReference>
<proteinExistence type="predicted"/>
<comment type="caution">
    <text evidence="2">The sequence shown here is derived from an EMBL/GenBank/DDBJ whole genome shotgun (WGS) entry which is preliminary data.</text>
</comment>
<keyword evidence="3" id="KW-1185">Reference proteome</keyword>
<feature type="region of interest" description="Disordered" evidence="1">
    <location>
        <begin position="54"/>
        <end position="83"/>
    </location>
</feature>
<reference evidence="2 3" key="1">
    <citation type="submission" date="2019-02" db="EMBL/GenBank/DDBJ databases">
        <title>Sequencing the genomes of 1000 actinobacteria strains.</title>
        <authorList>
            <person name="Klenk H.-P."/>
        </authorList>
    </citation>
    <scope>NUCLEOTIDE SEQUENCE [LARGE SCALE GENOMIC DNA]</scope>
    <source>
        <strain evidence="2 3">DSM 45162</strain>
    </source>
</reference>
<dbReference type="RefSeq" id="WP_130509527.1">
    <property type="nucleotide sequence ID" value="NZ_SHKY01000001.1"/>
</dbReference>
<gene>
    <name evidence="2" type="ORF">EV385_2411</name>
</gene>
<name>A0A4V2G704_9ACTN</name>
<evidence type="ECO:0000313" key="3">
    <source>
        <dbReference type="Proteomes" id="UP000292564"/>
    </source>
</evidence>
<dbReference type="Proteomes" id="UP000292564">
    <property type="component" value="Unassembled WGS sequence"/>
</dbReference>
<sequence length="182" mass="18889">MPRFVELSLNRIFKSRWGVALVIAALVLLVVGTGRLFSDGDDRAGAVISTVSPAPVLSANPDDDDSVISADPPPSPTTDPGTAEPEAVAYAFASAWVNHRNISAGAWHDGLAPNATKDLSDDLAGVDPAGVPADRVLGRPAIVPVGEGLVDAVVTTNAGKLTLRLVAPDRHWLVDGIDWDAS</sequence>
<dbReference type="OrthoDB" id="3372944at2"/>